<dbReference type="AlphaFoldDB" id="A0A662DEM1"/>
<dbReference type="Pfam" id="PF00994">
    <property type="entry name" value="MoCF_biosynth"/>
    <property type="match status" value="1"/>
</dbReference>
<dbReference type="NCBIfam" id="TIGR00177">
    <property type="entry name" value="molyb_syn"/>
    <property type="match status" value="1"/>
</dbReference>
<feature type="domain" description="MoaB/Mog" evidence="6">
    <location>
        <begin position="4"/>
        <end position="147"/>
    </location>
</feature>
<dbReference type="InterPro" id="IPR008284">
    <property type="entry name" value="MoCF_biosynth_CS"/>
</dbReference>
<evidence type="ECO:0000256" key="2">
    <source>
        <dbReference type="ARBA" id="ARBA00006112"/>
    </source>
</evidence>
<dbReference type="CDD" id="cd00886">
    <property type="entry name" value="MogA_MoaB"/>
    <property type="match status" value="1"/>
</dbReference>
<accession>A0A662DEM1</accession>
<reference evidence="7 8" key="1">
    <citation type="submission" date="2018-06" db="EMBL/GenBank/DDBJ databases">
        <title>Extensive metabolic versatility and redundancy in microbially diverse, dynamic hydrothermal sediments.</title>
        <authorList>
            <person name="Dombrowski N."/>
            <person name="Teske A."/>
            <person name="Baker B.J."/>
        </authorList>
    </citation>
    <scope>NUCLEOTIDE SEQUENCE [LARGE SCALE GENOMIC DNA]</scope>
    <source>
        <strain evidence="7">B3_G15</strain>
    </source>
</reference>
<protein>
    <recommendedName>
        <fullName evidence="3 5">Molybdenum cofactor biosynthesis protein B</fullName>
    </recommendedName>
</protein>
<comment type="caution">
    <text evidence="7">The sequence shown here is derived from an EMBL/GenBank/DDBJ whole genome shotgun (WGS) entry which is preliminary data.</text>
</comment>
<dbReference type="InterPro" id="IPR012245">
    <property type="entry name" value="MoaB"/>
</dbReference>
<dbReference type="UniPathway" id="UPA00344"/>
<sequence length="160" mass="17457">MKIGIITVSDSCFEGKREDKSGKTVQQMVASLGRIVEYRIVPDEKKPLRLALLDLIDKKQVDLLLTTGGTGISPRDITPEVTEELVEKRIPGLGELMRMKTFSSSRTSVLSRAIAGVRGKTLVVNLPGSPRGAKECLGILLPILSHAVDMIRGLPHDEQD</sequence>
<dbReference type="EMBL" id="QMQA01000104">
    <property type="protein sequence ID" value="RLE13308.1"/>
    <property type="molecule type" value="Genomic_DNA"/>
</dbReference>
<evidence type="ECO:0000259" key="6">
    <source>
        <dbReference type="SMART" id="SM00852"/>
    </source>
</evidence>
<dbReference type="PANTHER" id="PTHR43764:SF1">
    <property type="entry name" value="MOLYBDOPTERIN MOLYBDOTRANSFERASE"/>
    <property type="match status" value="1"/>
</dbReference>
<evidence type="ECO:0000256" key="3">
    <source>
        <dbReference type="ARBA" id="ARBA00015262"/>
    </source>
</evidence>
<dbReference type="InterPro" id="IPR001453">
    <property type="entry name" value="MoaB/Mog_dom"/>
</dbReference>
<evidence type="ECO:0000256" key="1">
    <source>
        <dbReference type="ARBA" id="ARBA00005046"/>
    </source>
</evidence>
<dbReference type="Proteomes" id="UP000280417">
    <property type="component" value="Unassembled WGS sequence"/>
</dbReference>
<dbReference type="InterPro" id="IPR051920">
    <property type="entry name" value="MPT_Adenylyltrnsfr/MoaC-Rel"/>
</dbReference>
<keyword evidence="4 5" id="KW-0501">Molybdenum cofactor biosynthesis</keyword>
<name>A0A662DEM1_UNCAE</name>
<gene>
    <name evidence="7" type="ORF">DRJ04_04575</name>
</gene>
<comment type="similarity">
    <text evidence="2 5">Belongs to the MoaB/Mog family.</text>
</comment>
<dbReference type="GO" id="GO:0006777">
    <property type="term" value="P:Mo-molybdopterin cofactor biosynthetic process"/>
    <property type="evidence" value="ECO:0007669"/>
    <property type="project" value="UniProtKB-UniRule"/>
</dbReference>
<dbReference type="Gene3D" id="3.40.980.10">
    <property type="entry name" value="MoaB/Mog-like domain"/>
    <property type="match status" value="1"/>
</dbReference>
<evidence type="ECO:0000313" key="7">
    <source>
        <dbReference type="EMBL" id="RLE13308.1"/>
    </source>
</evidence>
<comment type="function">
    <text evidence="5">May be involved in the biosynthesis of molybdopterin.</text>
</comment>
<dbReference type="PANTHER" id="PTHR43764">
    <property type="entry name" value="MOLYBDENUM COFACTOR BIOSYNTHESIS"/>
    <property type="match status" value="1"/>
</dbReference>
<evidence type="ECO:0000256" key="4">
    <source>
        <dbReference type="ARBA" id="ARBA00023150"/>
    </source>
</evidence>
<comment type="pathway">
    <text evidence="1 5">Cofactor biosynthesis; molybdopterin biosynthesis.</text>
</comment>
<dbReference type="PIRSF" id="PIRSF006443">
    <property type="entry name" value="MoaB"/>
    <property type="match status" value="1"/>
</dbReference>
<dbReference type="InterPro" id="IPR036425">
    <property type="entry name" value="MoaB/Mog-like_dom_sf"/>
</dbReference>
<dbReference type="SUPFAM" id="SSF53218">
    <property type="entry name" value="Molybdenum cofactor biosynthesis proteins"/>
    <property type="match status" value="1"/>
</dbReference>
<proteinExistence type="inferred from homology"/>
<evidence type="ECO:0000313" key="8">
    <source>
        <dbReference type="Proteomes" id="UP000280417"/>
    </source>
</evidence>
<organism evidence="7 8">
    <name type="scientific">Aerophobetes bacterium</name>
    <dbReference type="NCBI Taxonomy" id="2030807"/>
    <lineage>
        <taxon>Bacteria</taxon>
        <taxon>Candidatus Aerophobota</taxon>
    </lineage>
</organism>
<dbReference type="SMART" id="SM00852">
    <property type="entry name" value="MoCF_biosynth"/>
    <property type="match status" value="1"/>
</dbReference>
<evidence type="ECO:0000256" key="5">
    <source>
        <dbReference type="PIRNR" id="PIRNR006443"/>
    </source>
</evidence>
<dbReference type="PROSITE" id="PS01078">
    <property type="entry name" value="MOCF_BIOSYNTHESIS_1"/>
    <property type="match status" value="1"/>
</dbReference>